<organism evidence="2 3">
    <name type="scientific">Urochloa decumbens</name>
    <dbReference type="NCBI Taxonomy" id="240449"/>
    <lineage>
        <taxon>Eukaryota</taxon>
        <taxon>Viridiplantae</taxon>
        <taxon>Streptophyta</taxon>
        <taxon>Embryophyta</taxon>
        <taxon>Tracheophyta</taxon>
        <taxon>Spermatophyta</taxon>
        <taxon>Magnoliopsida</taxon>
        <taxon>Liliopsida</taxon>
        <taxon>Poales</taxon>
        <taxon>Poaceae</taxon>
        <taxon>PACMAD clade</taxon>
        <taxon>Panicoideae</taxon>
        <taxon>Panicodae</taxon>
        <taxon>Paniceae</taxon>
        <taxon>Melinidinae</taxon>
        <taxon>Urochloa</taxon>
    </lineage>
</organism>
<dbReference type="PANTHER" id="PTHR33074:SF85">
    <property type="entry name" value="DUF1618 DOMAIN-CONTAINING PROTEIN"/>
    <property type="match status" value="1"/>
</dbReference>
<sequence length="427" mass="46518">MLAGVIASSQSSSPGSSPWILLDEFATIAHRRNATTATALTSAGGTVEISFELVDPPAISPWFANFSGVKEREYKRKPQILNATDSLILMRMAVFPDDDDGRRVVDCFVYNAGGGSGHAGTTKPPSLVLIPGPYPKTYNPKQFGILPCGGVTDADEPSPEHYHVIFPARRVKAQAAHEMHVFSSETKAWTTKLATVVVDWETGLHDVVRHAASSAVPAGGGAGGRWMAWIDLWRGVLLCNVLDEDPVLRMLQWPVPPPRGEFIIEMYDARSIRDATVSAAAGEVRFVEVSFDGGAGTWTATAWKREFGSAYWFKCFEVDIADILAKDSTRLSSLVSKVWDDEVEKRGLSKVCRVAPTLSLSAEDDVVYLMTGMRSEGGASPEAMLLAVDGREARLEAVEEVPFFMTYTPCAFPRLDDRASCGTQQEH</sequence>
<evidence type="ECO:0000313" key="3">
    <source>
        <dbReference type="Proteomes" id="UP001497457"/>
    </source>
</evidence>
<proteinExistence type="predicted"/>
<dbReference type="PANTHER" id="PTHR33074">
    <property type="entry name" value="EXPRESSED PROTEIN-RELATED"/>
    <property type="match status" value="1"/>
</dbReference>
<protein>
    <recommendedName>
        <fullName evidence="1">DUF1618 domain-containing protein</fullName>
    </recommendedName>
</protein>
<keyword evidence="3" id="KW-1185">Reference proteome</keyword>
<dbReference type="AlphaFoldDB" id="A0ABC9EAX1"/>
<evidence type="ECO:0000259" key="1">
    <source>
        <dbReference type="Pfam" id="PF07762"/>
    </source>
</evidence>
<dbReference type="Pfam" id="PF07762">
    <property type="entry name" value="DUF1618"/>
    <property type="match status" value="1"/>
</dbReference>
<feature type="domain" description="DUF1618" evidence="1">
    <location>
        <begin position="229"/>
        <end position="368"/>
    </location>
</feature>
<evidence type="ECO:0000313" key="2">
    <source>
        <dbReference type="EMBL" id="CAL5054352.1"/>
    </source>
</evidence>
<gene>
    <name evidence="2" type="ORF">URODEC1_LOCUS93733</name>
</gene>
<dbReference type="InterPro" id="IPR011676">
    <property type="entry name" value="DUF1618"/>
</dbReference>
<accession>A0ABC9EAX1</accession>
<name>A0ABC9EAX1_9POAL</name>
<reference evidence="2 3" key="2">
    <citation type="submission" date="2024-10" db="EMBL/GenBank/DDBJ databases">
        <authorList>
            <person name="Ryan C."/>
        </authorList>
    </citation>
    <scope>NUCLEOTIDE SEQUENCE [LARGE SCALE GENOMIC DNA]</scope>
</reference>
<reference evidence="3" key="1">
    <citation type="submission" date="2024-06" db="EMBL/GenBank/DDBJ databases">
        <authorList>
            <person name="Ryan C."/>
        </authorList>
    </citation>
    <scope>NUCLEOTIDE SEQUENCE [LARGE SCALE GENOMIC DNA]</scope>
</reference>
<dbReference type="EMBL" id="OZ075146">
    <property type="protein sequence ID" value="CAL5054352.1"/>
    <property type="molecule type" value="Genomic_DNA"/>
</dbReference>
<dbReference type="Proteomes" id="UP001497457">
    <property type="component" value="Chromosome 36b"/>
</dbReference>